<protein>
    <submittedName>
        <fullName evidence="5">Uncharacterized protein</fullName>
    </submittedName>
</protein>
<feature type="domain" description="CCDC92/74 N-terminal" evidence="3">
    <location>
        <begin position="69"/>
        <end position="123"/>
    </location>
</feature>
<dbReference type="GeneTree" id="ENSGT00940000167368"/>
<evidence type="ECO:0000259" key="4">
    <source>
        <dbReference type="Pfam" id="PF14917"/>
    </source>
</evidence>
<dbReference type="Pfam" id="PF14916">
    <property type="entry name" value="CCDC92"/>
    <property type="match status" value="1"/>
</dbReference>
<proteinExistence type="predicted"/>
<reference evidence="5" key="2">
    <citation type="submission" date="2025-08" db="UniProtKB">
        <authorList>
            <consortium name="Ensembl"/>
        </authorList>
    </citation>
    <scope>IDENTIFICATION</scope>
</reference>
<organism evidence="5 6">
    <name type="scientific">Hucho hucho</name>
    <name type="common">huchen</name>
    <dbReference type="NCBI Taxonomy" id="62062"/>
    <lineage>
        <taxon>Eukaryota</taxon>
        <taxon>Metazoa</taxon>
        <taxon>Chordata</taxon>
        <taxon>Craniata</taxon>
        <taxon>Vertebrata</taxon>
        <taxon>Euteleostomi</taxon>
        <taxon>Actinopterygii</taxon>
        <taxon>Neopterygii</taxon>
        <taxon>Teleostei</taxon>
        <taxon>Protacanthopterygii</taxon>
        <taxon>Salmoniformes</taxon>
        <taxon>Salmonidae</taxon>
        <taxon>Salmoninae</taxon>
        <taxon>Hucho</taxon>
    </lineage>
</organism>
<evidence type="ECO:0000256" key="1">
    <source>
        <dbReference type="ARBA" id="ARBA00023054"/>
    </source>
</evidence>
<evidence type="ECO:0000259" key="3">
    <source>
        <dbReference type="Pfam" id="PF14916"/>
    </source>
</evidence>
<reference evidence="5" key="3">
    <citation type="submission" date="2025-09" db="UniProtKB">
        <authorList>
            <consortium name="Ensembl"/>
        </authorList>
    </citation>
    <scope>IDENTIFICATION</scope>
</reference>
<dbReference type="Proteomes" id="UP000314982">
    <property type="component" value="Unassembled WGS sequence"/>
</dbReference>
<dbReference type="InterPro" id="IPR029422">
    <property type="entry name" value="CCDC74_C"/>
</dbReference>
<reference evidence="6" key="1">
    <citation type="submission" date="2018-06" db="EMBL/GenBank/DDBJ databases">
        <title>Genome assembly of Danube salmon.</title>
        <authorList>
            <person name="Macqueen D.J."/>
            <person name="Gundappa M.K."/>
        </authorList>
    </citation>
    <scope>NUCLEOTIDE SEQUENCE [LARGE SCALE GENOMIC DNA]</scope>
</reference>
<dbReference type="AlphaFoldDB" id="A0A4W5LU77"/>
<dbReference type="Pfam" id="PF14917">
    <property type="entry name" value="CCDC74_C"/>
    <property type="match status" value="1"/>
</dbReference>
<evidence type="ECO:0000313" key="5">
    <source>
        <dbReference type="Ensembl" id="ENSHHUP00000029831.1"/>
    </source>
</evidence>
<evidence type="ECO:0000313" key="6">
    <source>
        <dbReference type="Proteomes" id="UP000314982"/>
    </source>
</evidence>
<dbReference type="PANTHER" id="PTHR14882:SF5">
    <property type="entry name" value="COILED-COIL DOMAIN CONTAINING 74A"/>
    <property type="match status" value="1"/>
</dbReference>
<keyword evidence="6" id="KW-1185">Reference proteome</keyword>
<dbReference type="InterPro" id="IPR039496">
    <property type="entry name" value="CCDC92/74_N"/>
</dbReference>
<dbReference type="STRING" id="62062.ENSHHUP00000029831"/>
<accession>A0A4W5LU77</accession>
<evidence type="ECO:0000256" key="2">
    <source>
        <dbReference type="SAM" id="Coils"/>
    </source>
</evidence>
<name>A0A4W5LU77_9TELE</name>
<keyword evidence="1 2" id="KW-0175">Coiled coil</keyword>
<dbReference type="PANTHER" id="PTHR14882">
    <property type="entry name" value="COILED-COIL DOMAIN-CONTAINING 74A"/>
    <property type="match status" value="1"/>
</dbReference>
<dbReference type="InterPro" id="IPR040370">
    <property type="entry name" value="CCDC74A/CCDC74B/CCDC92"/>
</dbReference>
<sequence length="313" mass="35635">MVRRGVFSTIMSKNSSLPPVRNLPHWSHVGCLDEARYPRQLPCDWPPNPPQMMDSESLTFQCTMDSDIRRVASLKKDVLFLQKQHRETLSKLHEEIEELKRENKELHYQSIMEPQQSEVSSRCRSKTQQPSCIEQTRHPLHGLPSPSANLRVDTASTSKLLNSDLNAKSKRGLITSLLPLRIDGGPSHSPYAPTLQECEVIIRQLCKNNNLQSQELLRVKAILKDIIVNNKNMSQEAYTLTKAYLSDADRDKDIGMFPKLPLKSLPKKLPPAPIGMRERVILPAIKQSLNSSISERQKKAQAVLRSRLRRVVQ</sequence>
<feature type="coiled-coil region" evidence="2">
    <location>
        <begin position="82"/>
        <end position="109"/>
    </location>
</feature>
<feature type="domain" description="Coiled coil protein 74 C-terminal" evidence="4">
    <location>
        <begin position="186"/>
        <end position="310"/>
    </location>
</feature>
<dbReference type="Ensembl" id="ENSHHUT00000031071.1">
    <property type="protein sequence ID" value="ENSHHUP00000029831.1"/>
    <property type="gene ID" value="ENSHHUG00000019007.1"/>
</dbReference>